<accession>A0AAN6IHB8</accession>
<dbReference type="AlphaFoldDB" id="A0AAN6IHB8"/>
<reference evidence="2" key="1">
    <citation type="journal article" date="2022" name="bioRxiv">
        <title>Deciphering the potential niche of two novel black yeast fungi from a biological soil crust based on their genomes, phenotypes, and melanin regulation.</title>
        <authorList>
            <consortium name="DOE Joint Genome Institute"/>
            <person name="Carr E.C."/>
            <person name="Barton Q."/>
            <person name="Grambo S."/>
            <person name="Sullivan M."/>
            <person name="Renfro C.M."/>
            <person name="Kuo A."/>
            <person name="Pangilinan J."/>
            <person name="Lipzen A."/>
            <person name="Keymanesh K."/>
            <person name="Savage E."/>
            <person name="Barry K."/>
            <person name="Grigoriev I.V."/>
            <person name="Riekhof W.R."/>
            <person name="Harris S.S."/>
        </authorList>
    </citation>
    <scope>NUCLEOTIDE SEQUENCE</scope>
    <source>
        <strain evidence="2">JF 03-4F</strain>
    </source>
</reference>
<protein>
    <submittedName>
        <fullName evidence="2">Uncharacterized protein</fullName>
    </submittedName>
</protein>
<sequence length="266" mass="28882">MEGSPNHTYLSPPISAASPAPSTAGSFIGRNSNLPTPRTHPLRSGSQKEISLINYLDDKILRITRRYAKKYSNEMIDKDDARGYTTYDEFVSDVDPLLDVVWVSGTPTIQIPYLLSLAGLACAYLPAFPFSTTLFYVTGKIDLGFASLLQSSMESATTAIAVSHHVSVTEKVRIKSLVEETRIAAVNVALASGHASSVHELSDADTEDDDEERSDGENDEPDDESNMSISLGLSKIYKRTLEILGDSLGTNTEVQIQADDDDVAMS</sequence>
<dbReference type="InterPro" id="IPR031349">
    <property type="entry name" value="Tfb6"/>
</dbReference>
<keyword evidence="3" id="KW-1185">Reference proteome</keyword>
<evidence type="ECO:0000313" key="3">
    <source>
        <dbReference type="Proteomes" id="UP001203852"/>
    </source>
</evidence>
<proteinExistence type="predicted"/>
<dbReference type="Pfam" id="PF17110">
    <property type="entry name" value="TFB6"/>
    <property type="match status" value="1"/>
</dbReference>
<comment type="caution">
    <text evidence="2">The sequence shown here is derived from an EMBL/GenBank/DDBJ whole genome shotgun (WGS) entry which is preliminary data.</text>
</comment>
<feature type="compositionally biased region" description="Acidic residues" evidence="1">
    <location>
        <begin position="203"/>
        <end position="225"/>
    </location>
</feature>
<organism evidence="2 3">
    <name type="scientific">Exophiala viscosa</name>
    <dbReference type="NCBI Taxonomy" id="2486360"/>
    <lineage>
        <taxon>Eukaryota</taxon>
        <taxon>Fungi</taxon>
        <taxon>Dikarya</taxon>
        <taxon>Ascomycota</taxon>
        <taxon>Pezizomycotina</taxon>
        <taxon>Eurotiomycetes</taxon>
        <taxon>Chaetothyriomycetidae</taxon>
        <taxon>Chaetothyriales</taxon>
        <taxon>Herpotrichiellaceae</taxon>
        <taxon>Exophiala</taxon>
    </lineage>
</organism>
<evidence type="ECO:0000313" key="2">
    <source>
        <dbReference type="EMBL" id="KAI1615369.1"/>
    </source>
</evidence>
<name>A0AAN6IHB8_9EURO</name>
<dbReference type="EMBL" id="MU404352">
    <property type="protein sequence ID" value="KAI1615369.1"/>
    <property type="molecule type" value="Genomic_DNA"/>
</dbReference>
<feature type="region of interest" description="Disordered" evidence="1">
    <location>
        <begin position="196"/>
        <end position="229"/>
    </location>
</feature>
<dbReference type="GO" id="GO:0005675">
    <property type="term" value="C:transcription factor TFIIH holo complex"/>
    <property type="evidence" value="ECO:0007669"/>
    <property type="project" value="TreeGrafter"/>
</dbReference>
<dbReference type="PANTHER" id="PTHR37781">
    <property type="entry name" value="TFIIH COMPLEX SUBUNIT"/>
    <property type="match status" value="1"/>
</dbReference>
<feature type="compositionally biased region" description="Low complexity" evidence="1">
    <location>
        <begin position="11"/>
        <end position="24"/>
    </location>
</feature>
<dbReference type="Proteomes" id="UP001203852">
    <property type="component" value="Unassembled WGS sequence"/>
</dbReference>
<evidence type="ECO:0000256" key="1">
    <source>
        <dbReference type="SAM" id="MobiDB-lite"/>
    </source>
</evidence>
<gene>
    <name evidence="2" type="ORF">EDD36DRAFT_416882</name>
</gene>
<dbReference type="PANTHER" id="PTHR37781:SF1">
    <property type="entry name" value="ADR380WP"/>
    <property type="match status" value="1"/>
</dbReference>
<feature type="region of interest" description="Disordered" evidence="1">
    <location>
        <begin position="1"/>
        <end position="45"/>
    </location>
</feature>